<dbReference type="InterPro" id="IPR003736">
    <property type="entry name" value="PAAI_dom"/>
</dbReference>
<evidence type="ECO:0000313" key="6">
    <source>
        <dbReference type="Proteomes" id="UP000006620"/>
    </source>
</evidence>
<dbReference type="Proteomes" id="UP000006620">
    <property type="component" value="Chromosome"/>
</dbReference>
<accession>F8FEH8</accession>
<organism evidence="5 6">
    <name type="scientific">Paenibacillus mucilaginosus (strain KNP414)</name>
    <dbReference type="NCBI Taxonomy" id="1036673"/>
    <lineage>
        <taxon>Bacteria</taxon>
        <taxon>Bacillati</taxon>
        <taxon>Bacillota</taxon>
        <taxon>Bacilli</taxon>
        <taxon>Bacillales</taxon>
        <taxon>Paenibacillaceae</taxon>
        <taxon>Paenibacillus</taxon>
    </lineage>
</organism>
<evidence type="ECO:0000259" key="4">
    <source>
        <dbReference type="Pfam" id="PF03061"/>
    </source>
</evidence>
<dbReference type="PANTHER" id="PTHR21660">
    <property type="entry name" value="THIOESTERASE SUPERFAMILY MEMBER-RELATED"/>
    <property type="match status" value="1"/>
</dbReference>
<sequence>MENIEGGSEAHLELLKASSPQGTFWDHVGGEVTEFGPDRVAAALKIEAHHLNMLGILHGGVHAALLDSIMGLMAMAVRPLEAVVTTNLNLHYLSSVRKGTVTVSAEVIHQSRRMVTTQGYVHAEDGTLCAYGTGTFRVLESSAGGGNPGTKAAEDSGGPDASRP</sequence>
<dbReference type="KEGG" id="pms:KNP414_06053"/>
<feature type="region of interest" description="Disordered" evidence="3">
    <location>
        <begin position="141"/>
        <end position="164"/>
    </location>
</feature>
<keyword evidence="2" id="KW-0378">Hydrolase</keyword>
<dbReference type="PANTHER" id="PTHR21660:SF1">
    <property type="entry name" value="ACYL-COENZYME A THIOESTERASE 13"/>
    <property type="match status" value="1"/>
</dbReference>
<dbReference type="GO" id="GO:0047617">
    <property type="term" value="F:fatty acyl-CoA hydrolase activity"/>
    <property type="evidence" value="ECO:0007669"/>
    <property type="project" value="InterPro"/>
</dbReference>
<evidence type="ECO:0000313" key="5">
    <source>
        <dbReference type="EMBL" id="AEI44577.1"/>
    </source>
</evidence>
<proteinExistence type="inferred from homology"/>
<reference evidence="6" key="1">
    <citation type="submission" date="2011-06" db="EMBL/GenBank/DDBJ databases">
        <title>Complete genome sequence of Paenibacillus mucilaginosus KNP414.</title>
        <authorList>
            <person name="Wang J."/>
            <person name="Hu S."/>
            <person name="Hu X."/>
            <person name="Zhang B."/>
            <person name="Dong D."/>
            <person name="Zhang S."/>
            <person name="Zhao K."/>
            <person name="Wu D."/>
        </authorList>
    </citation>
    <scope>NUCLEOTIDE SEQUENCE [LARGE SCALE GENOMIC DNA]</scope>
    <source>
        <strain evidence="6">KNP414</strain>
    </source>
</reference>
<feature type="domain" description="Thioesterase" evidence="4">
    <location>
        <begin position="55"/>
        <end position="130"/>
    </location>
</feature>
<evidence type="ECO:0000256" key="1">
    <source>
        <dbReference type="ARBA" id="ARBA00008324"/>
    </source>
</evidence>
<dbReference type="RefSeq" id="WP_013919721.1">
    <property type="nucleotide sequence ID" value="NC_015690.1"/>
</dbReference>
<dbReference type="Pfam" id="PF03061">
    <property type="entry name" value="4HBT"/>
    <property type="match status" value="1"/>
</dbReference>
<dbReference type="CDD" id="cd03443">
    <property type="entry name" value="PaaI_thioesterase"/>
    <property type="match status" value="1"/>
</dbReference>
<dbReference type="HOGENOM" id="CLU_089876_3_2_9"/>
<comment type="similarity">
    <text evidence="1">Belongs to the thioesterase PaaI family.</text>
</comment>
<dbReference type="SUPFAM" id="SSF54637">
    <property type="entry name" value="Thioesterase/thiol ester dehydrase-isomerase"/>
    <property type="match status" value="1"/>
</dbReference>
<reference evidence="5 6" key="2">
    <citation type="journal article" date="2013" name="Genome Announc.">
        <title>Genome Sequence of Growth-Improving Paenibacillus mucilaginosus Strain KNP414.</title>
        <authorList>
            <person name="Lu J.J."/>
            <person name="Wang J.F."/>
            <person name="Hu X.F."/>
        </authorList>
    </citation>
    <scope>NUCLEOTIDE SEQUENCE [LARGE SCALE GENOMIC DNA]</scope>
    <source>
        <strain evidence="5 6">KNP414</strain>
    </source>
</reference>
<dbReference type="Gene3D" id="3.10.129.10">
    <property type="entry name" value="Hotdog Thioesterase"/>
    <property type="match status" value="1"/>
</dbReference>
<dbReference type="PATRIC" id="fig|1036673.3.peg.5626"/>
<name>F8FEH8_PAEMK</name>
<dbReference type="AlphaFoldDB" id="F8FEH8"/>
<dbReference type="EMBL" id="CP002869">
    <property type="protein sequence ID" value="AEI44577.1"/>
    <property type="molecule type" value="Genomic_DNA"/>
</dbReference>
<dbReference type="InterPro" id="IPR029069">
    <property type="entry name" value="HotDog_dom_sf"/>
</dbReference>
<evidence type="ECO:0000256" key="2">
    <source>
        <dbReference type="ARBA" id="ARBA00022801"/>
    </source>
</evidence>
<dbReference type="InterPro" id="IPR006683">
    <property type="entry name" value="Thioestr_dom"/>
</dbReference>
<dbReference type="NCBIfam" id="TIGR00369">
    <property type="entry name" value="unchar_dom_1"/>
    <property type="match status" value="1"/>
</dbReference>
<evidence type="ECO:0000256" key="3">
    <source>
        <dbReference type="SAM" id="MobiDB-lite"/>
    </source>
</evidence>
<gene>
    <name evidence="5" type="ordered locus">KNP414_06053</name>
</gene>
<dbReference type="InterPro" id="IPR039298">
    <property type="entry name" value="ACOT13"/>
</dbReference>
<protein>
    <recommendedName>
        <fullName evidence="4">Thioesterase domain-containing protein</fullName>
    </recommendedName>
</protein>